<evidence type="ECO:0008006" key="5">
    <source>
        <dbReference type="Google" id="ProtNLM"/>
    </source>
</evidence>
<keyword evidence="4" id="KW-1185">Reference proteome</keyword>
<evidence type="ECO:0000256" key="2">
    <source>
        <dbReference type="SAM" id="SignalP"/>
    </source>
</evidence>
<reference evidence="4" key="1">
    <citation type="journal article" date="2013" name="BMC Microbiol.">
        <title>Taxonomy and evolution of bacteriochlorophyll a-containing members of the OM60/NOR5 clade of marine gammaproteobacteria: description of Luminiphilus syltensis gen. nov., sp. nov., reclassification of Haliea rubra as Pseudohaliea rubra gen. nov., comb. nov., and emendation of Chromatocurvus halotolerans.</title>
        <authorList>
            <person name="Spring S."/>
            <person name="Riedel T."/>
            <person name="Sproer C."/>
            <person name="Yan S."/>
            <person name="Harder J."/>
            <person name="Fuchs B.M."/>
        </authorList>
    </citation>
    <scope>NUCLEOTIDE SEQUENCE [LARGE SCALE GENOMIC DNA]</scope>
    <source>
        <strain evidence="4">NOR51-B</strain>
    </source>
</reference>
<evidence type="ECO:0000313" key="4">
    <source>
        <dbReference type="Proteomes" id="UP000004699"/>
    </source>
</evidence>
<sequence>MINRKRVLSAGAVMFSLLQSQASFAGGSAGSIVIGFAPSSQSAVPVVPVPALGSLGLLALAVLLAIIGFRVLKNRGTSLTMMTVFAGIALAATVALTTLTIKQAVATETASVPLGECSTGGEVQINDLRSGPDNNFENQCENDVEIISIVDEQTGLTCTPVAPSDLSPPLCEVGVTVSGGGGTCDIPADCDVPLS</sequence>
<feature type="transmembrane region" description="Helical" evidence="1">
    <location>
        <begin position="79"/>
        <end position="101"/>
    </location>
</feature>
<keyword evidence="1" id="KW-0812">Transmembrane</keyword>
<dbReference type="EMBL" id="DS999411">
    <property type="protein sequence ID" value="EED34474.1"/>
    <property type="molecule type" value="Genomic_DNA"/>
</dbReference>
<organism evidence="3 4">
    <name type="scientific">Luminiphilus syltensis NOR5-1B</name>
    <dbReference type="NCBI Taxonomy" id="565045"/>
    <lineage>
        <taxon>Bacteria</taxon>
        <taxon>Pseudomonadati</taxon>
        <taxon>Pseudomonadota</taxon>
        <taxon>Gammaproteobacteria</taxon>
        <taxon>Cellvibrionales</taxon>
        <taxon>Halieaceae</taxon>
        <taxon>Luminiphilus</taxon>
    </lineage>
</organism>
<keyword evidence="1" id="KW-0472">Membrane</keyword>
<feature type="chain" id="PRO_5002876234" description="Midcut-by-XrtH protein" evidence="2">
    <location>
        <begin position="26"/>
        <end position="195"/>
    </location>
</feature>
<dbReference type="NCBIfam" id="NF033207">
    <property type="entry name" value="midcut_by_XrtH"/>
    <property type="match status" value="1"/>
</dbReference>
<dbReference type="HOGENOM" id="CLU_1394865_0_0_6"/>
<keyword evidence="1" id="KW-1133">Transmembrane helix</keyword>
<feature type="signal peptide" evidence="2">
    <location>
        <begin position="1"/>
        <end position="25"/>
    </location>
</feature>
<proteinExistence type="predicted"/>
<dbReference type="STRING" id="565045.NOR51B_411"/>
<evidence type="ECO:0000256" key="1">
    <source>
        <dbReference type="SAM" id="Phobius"/>
    </source>
</evidence>
<feature type="transmembrane region" description="Helical" evidence="1">
    <location>
        <begin position="49"/>
        <end position="72"/>
    </location>
</feature>
<gene>
    <name evidence="3" type="ORF">NOR51B_411</name>
</gene>
<keyword evidence="2" id="KW-0732">Signal</keyword>
<name>B8KV48_9GAMM</name>
<protein>
    <recommendedName>
        <fullName evidence="5">Midcut-by-XrtH protein</fullName>
    </recommendedName>
</protein>
<evidence type="ECO:0000313" key="3">
    <source>
        <dbReference type="EMBL" id="EED34474.1"/>
    </source>
</evidence>
<dbReference type="AlphaFoldDB" id="B8KV48"/>
<dbReference type="Proteomes" id="UP000004699">
    <property type="component" value="Unassembled WGS sequence"/>
</dbReference>
<accession>B8KV48</accession>